<protein>
    <submittedName>
        <fullName evidence="2">Uncharacterized protein</fullName>
    </submittedName>
</protein>
<keyword evidence="1" id="KW-0732">Signal</keyword>
<dbReference type="Proteomes" id="UP001172101">
    <property type="component" value="Unassembled WGS sequence"/>
</dbReference>
<dbReference type="AlphaFoldDB" id="A0AA39ZU60"/>
<feature type="chain" id="PRO_5041258593" evidence="1">
    <location>
        <begin position="28"/>
        <end position="243"/>
    </location>
</feature>
<gene>
    <name evidence="2" type="ORF">B0T26DRAFT_681296</name>
</gene>
<proteinExistence type="predicted"/>
<keyword evidence="3" id="KW-1185">Reference proteome</keyword>
<evidence type="ECO:0000313" key="3">
    <source>
        <dbReference type="Proteomes" id="UP001172101"/>
    </source>
</evidence>
<feature type="signal peptide" evidence="1">
    <location>
        <begin position="1"/>
        <end position="27"/>
    </location>
</feature>
<evidence type="ECO:0000313" key="2">
    <source>
        <dbReference type="EMBL" id="KAK0703643.1"/>
    </source>
</evidence>
<dbReference type="RefSeq" id="XP_060290502.1">
    <property type="nucleotide sequence ID" value="XM_060440623.1"/>
</dbReference>
<reference evidence="2" key="1">
    <citation type="submission" date="2023-06" db="EMBL/GenBank/DDBJ databases">
        <title>Genome-scale phylogeny and comparative genomics of the fungal order Sordariales.</title>
        <authorList>
            <consortium name="Lawrence Berkeley National Laboratory"/>
            <person name="Hensen N."/>
            <person name="Bonometti L."/>
            <person name="Westerberg I."/>
            <person name="Brannstrom I.O."/>
            <person name="Guillou S."/>
            <person name="Cros-Aarteil S."/>
            <person name="Calhoun S."/>
            <person name="Haridas S."/>
            <person name="Kuo A."/>
            <person name="Mondo S."/>
            <person name="Pangilinan J."/>
            <person name="Riley R."/>
            <person name="LaButti K."/>
            <person name="Andreopoulos B."/>
            <person name="Lipzen A."/>
            <person name="Chen C."/>
            <person name="Yanf M."/>
            <person name="Daum C."/>
            <person name="Ng V."/>
            <person name="Clum A."/>
            <person name="Steindorff A."/>
            <person name="Ohm R."/>
            <person name="Martin F."/>
            <person name="Silar P."/>
            <person name="Natvig D."/>
            <person name="Lalanne C."/>
            <person name="Gautier V."/>
            <person name="Ament-velasquez S.L."/>
            <person name="Kruys A."/>
            <person name="Hutchinson M.I."/>
            <person name="Powell A.J."/>
            <person name="Barry K."/>
            <person name="Miller A.N."/>
            <person name="Grigoriev I.V."/>
            <person name="Debuchy R."/>
            <person name="Gladieux P."/>
            <person name="Thoren M.H."/>
            <person name="Johannesson H."/>
        </authorList>
    </citation>
    <scope>NUCLEOTIDE SEQUENCE</scope>
    <source>
        <strain evidence="2">SMH2392-1A</strain>
    </source>
</reference>
<comment type="caution">
    <text evidence="2">The sequence shown here is derived from an EMBL/GenBank/DDBJ whole genome shotgun (WGS) entry which is preliminary data.</text>
</comment>
<organism evidence="2 3">
    <name type="scientific">Lasiosphaeria miniovina</name>
    <dbReference type="NCBI Taxonomy" id="1954250"/>
    <lineage>
        <taxon>Eukaryota</taxon>
        <taxon>Fungi</taxon>
        <taxon>Dikarya</taxon>
        <taxon>Ascomycota</taxon>
        <taxon>Pezizomycotina</taxon>
        <taxon>Sordariomycetes</taxon>
        <taxon>Sordariomycetidae</taxon>
        <taxon>Sordariales</taxon>
        <taxon>Lasiosphaeriaceae</taxon>
        <taxon>Lasiosphaeria</taxon>
    </lineage>
</organism>
<name>A0AA39ZU60_9PEZI</name>
<dbReference type="EMBL" id="JAUIRO010000008">
    <property type="protein sequence ID" value="KAK0703643.1"/>
    <property type="molecule type" value="Genomic_DNA"/>
</dbReference>
<dbReference type="GeneID" id="85323893"/>
<sequence>MFGAHCVSAFGLLAAFLLLLCSPFCNAVLNAQLLMVSDSYYLQKTGSIWATPSGWWSEHQTPKFSSATRSSAGLMPLTLGLHKKVGASTRSGNEPLRLRHPVRLGAPLSKDAKVLVPRTSGGNPPTFMSALYVSMGANHSSAQKAFYGMTSGTIWNELHKRCLVVLERLGSPKTNTLPPGELVSSMLTEPAAGSIFDIATATDFDAMPRVALLEMGVDMGFPMLGRIIAQRFKLLPGSPLVAE</sequence>
<accession>A0AA39ZU60</accession>
<evidence type="ECO:0000256" key="1">
    <source>
        <dbReference type="SAM" id="SignalP"/>
    </source>
</evidence>